<feature type="transmembrane region" description="Helical" evidence="5">
    <location>
        <begin position="216"/>
        <end position="233"/>
    </location>
</feature>
<dbReference type="Proteomes" id="UP000245539">
    <property type="component" value="Unassembled WGS sequence"/>
</dbReference>
<feature type="transmembrane region" description="Helical" evidence="5">
    <location>
        <begin position="76"/>
        <end position="96"/>
    </location>
</feature>
<feature type="transmembrane region" description="Helical" evidence="5">
    <location>
        <begin position="128"/>
        <end position="147"/>
    </location>
</feature>
<feature type="domain" description="EamA" evidence="6">
    <location>
        <begin position="13"/>
        <end position="144"/>
    </location>
</feature>
<evidence type="ECO:0000256" key="4">
    <source>
        <dbReference type="ARBA" id="ARBA00023136"/>
    </source>
</evidence>
<keyword evidence="2 5" id="KW-0812">Transmembrane</keyword>
<evidence type="ECO:0000256" key="2">
    <source>
        <dbReference type="ARBA" id="ARBA00022692"/>
    </source>
</evidence>
<feature type="transmembrane region" description="Helical" evidence="5">
    <location>
        <begin position="184"/>
        <end position="204"/>
    </location>
</feature>
<keyword evidence="3 5" id="KW-1133">Transmembrane helix</keyword>
<dbReference type="AlphaFoldDB" id="A0A317CQH0"/>
<evidence type="ECO:0000256" key="1">
    <source>
        <dbReference type="ARBA" id="ARBA00004141"/>
    </source>
</evidence>
<feature type="transmembrane region" description="Helical" evidence="5">
    <location>
        <begin position="38"/>
        <end position="55"/>
    </location>
</feature>
<name>A0A317CQH0_9GAMM</name>
<sequence>MTDSNAATTSVVKGPLLALAGFAVFSTHDALLKSLSEYSVFQTIFFAMLFGYVPFSLARVVDSNPGSIKAVNPKLVIFRSCLMVGSLCSAFLAFSMLPMVEVYVLIFMAPIIISILAIYYLGEKVHLFRWFAILVGLLGVIIVLRPSVETLSIGHLFGFLAACSSGGAAIIARKVGSSENAATLILYPILTSIIVTGCVLPFVYKPMPLQDLGVMFLIGVFGQIGQLLILFAYRSANAAFIAPMQYSQMIWAVIFGLFFFNESIDQWVVIGSLVTIFSGVLIVWREAIVSKIQPNLNSRNSRMVSAAPAPIRESDELR</sequence>
<dbReference type="SUPFAM" id="SSF103481">
    <property type="entry name" value="Multidrug resistance efflux transporter EmrE"/>
    <property type="match status" value="2"/>
</dbReference>
<gene>
    <name evidence="7" type="ORF">DKW60_02010</name>
</gene>
<feature type="transmembrane region" description="Helical" evidence="5">
    <location>
        <begin position="153"/>
        <end position="172"/>
    </location>
</feature>
<evidence type="ECO:0000256" key="3">
    <source>
        <dbReference type="ARBA" id="ARBA00022989"/>
    </source>
</evidence>
<dbReference type="OrthoDB" id="5565182at2"/>
<dbReference type="InterPro" id="IPR037185">
    <property type="entry name" value="EmrE-like"/>
</dbReference>
<dbReference type="Pfam" id="PF00892">
    <property type="entry name" value="EamA"/>
    <property type="match status" value="2"/>
</dbReference>
<dbReference type="RefSeq" id="WP_109835997.1">
    <property type="nucleotide sequence ID" value="NZ_QGKM01000004.1"/>
</dbReference>
<keyword evidence="4 5" id="KW-0472">Membrane</keyword>
<keyword evidence="8" id="KW-1185">Reference proteome</keyword>
<dbReference type="InterPro" id="IPR000620">
    <property type="entry name" value="EamA_dom"/>
</dbReference>
<comment type="subcellular location">
    <subcellularLocation>
        <location evidence="1">Membrane</location>
        <topology evidence="1">Multi-pass membrane protein</topology>
    </subcellularLocation>
</comment>
<accession>A0A317CQH0</accession>
<evidence type="ECO:0000313" key="8">
    <source>
        <dbReference type="Proteomes" id="UP000245539"/>
    </source>
</evidence>
<dbReference type="PANTHER" id="PTHR22911:SF6">
    <property type="entry name" value="SOLUTE CARRIER FAMILY 35 MEMBER G1"/>
    <property type="match status" value="1"/>
</dbReference>
<feature type="transmembrane region" description="Helical" evidence="5">
    <location>
        <begin position="266"/>
        <end position="284"/>
    </location>
</feature>
<evidence type="ECO:0000313" key="7">
    <source>
        <dbReference type="EMBL" id="PWR00352.1"/>
    </source>
</evidence>
<dbReference type="GO" id="GO:0016020">
    <property type="term" value="C:membrane"/>
    <property type="evidence" value="ECO:0007669"/>
    <property type="project" value="UniProtKB-SubCell"/>
</dbReference>
<organism evidence="7 8">
    <name type="scientific">Leucothrix pacifica</name>
    <dbReference type="NCBI Taxonomy" id="1247513"/>
    <lineage>
        <taxon>Bacteria</taxon>
        <taxon>Pseudomonadati</taxon>
        <taxon>Pseudomonadota</taxon>
        <taxon>Gammaproteobacteria</taxon>
        <taxon>Thiotrichales</taxon>
        <taxon>Thiotrichaceae</taxon>
        <taxon>Leucothrix</taxon>
    </lineage>
</organism>
<feature type="transmembrane region" description="Helical" evidence="5">
    <location>
        <begin position="240"/>
        <end position="260"/>
    </location>
</feature>
<proteinExistence type="predicted"/>
<protein>
    <submittedName>
        <fullName evidence="7">EamA/RhaT family transporter</fullName>
    </submittedName>
</protein>
<feature type="transmembrane region" description="Helical" evidence="5">
    <location>
        <begin position="102"/>
        <end position="121"/>
    </location>
</feature>
<dbReference type="PANTHER" id="PTHR22911">
    <property type="entry name" value="ACYL-MALONYL CONDENSING ENZYME-RELATED"/>
    <property type="match status" value="1"/>
</dbReference>
<reference evidence="7 8" key="1">
    <citation type="submission" date="2018-05" db="EMBL/GenBank/DDBJ databases">
        <title>Leucothrix arctica sp. nov., isolated from Arctic seawater.</title>
        <authorList>
            <person name="Choi A."/>
            <person name="Baek K."/>
        </authorList>
    </citation>
    <scope>NUCLEOTIDE SEQUENCE [LARGE SCALE GENOMIC DNA]</scope>
    <source>
        <strain evidence="7 8">JCM 18388</strain>
    </source>
</reference>
<evidence type="ECO:0000259" key="6">
    <source>
        <dbReference type="Pfam" id="PF00892"/>
    </source>
</evidence>
<feature type="domain" description="EamA" evidence="6">
    <location>
        <begin position="153"/>
        <end position="283"/>
    </location>
</feature>
<evidence type="ECO:0000256" key="5">
    <source>
        <dbReference type="SAM" id="Phobius"/>
    </source>
</evidence>
<dbReference type="EMBL" id="QGKM01000004">
    <property type="protein sequence ID" value="PWR00352.1"/>
    <property type="molecule type" value="Genomic_DNA"/>
</dbReference>
<comment type="caution">
    <text evidence="7">The sequence shown here is derived from an EMBL/GenBank/DDBJ whole genome shotgun (WGS) entry which is preliminary data.</text>
</comment>